<dbReference type="InterPro" id="IPR036514">
    <property type="entry name" value="SGNH_hydro_sf"/>
</dbReference>
<organism evidence="3 4">
    <name type="scientific">Candidatus Borkfalkia ceftriaxoniphila</name>
    <dbReference type="NCBI Taxonomy" id="2508949"/>
    <lineage>
        <taxon>Bacteria</taxon>
        <taxon>Bacillati</taxon>
        <taxon>Bacillota</taxon>
        <taxon>Clostridia</taxon>
        <taxon>Christensenellales</taxon>
        <taxon>Christensenellaceae</taxon>
        <taxon>Candidatus Borkfalkia</taxon>
    </lineage>
</organism>
<dbReference type="GO" id="GO:0004622">
    <property type="term" value="F:phosphatidylcholine lysophospholipase activity"/>
    <property type="evidence" value="ECO:0007669"/>
    <property type="project" value="TreeGrafter"/>
</dbReference>
<keyword evidence="1" id="KW-0732">Signal</keyword>
<reference evidence="3 4" key="1">
    <citation type="journal article" date="2019" name="Gut">
        <title>Antibiotics-induced monodominance of a novel gut bacterial order.</title>
        <authorList>
            <person name="Hildebrand F."/>
            <person name="Moitinho-Silva L."/>
            <person name="Blasche S."/>
            <person name="Jahn M.T."/>
            <person name="Gossmann T.I."/>
            <person name="Heuerta-Cepas J."/>
            <person name="Hercog R."/>
            <person name="Luetge M."/>
            <person name="Bahram M."/>
            <person name="Pryszlak A."/>
            <person name="Alves R.J."/>
            <person name="Waszak S.M."/>
            <person name="Zhu A."/>
            <person name="Ye L."/>
            <person name="Costea P.I."/>
            <person name="Aalvink S."/>
            <person name="Belzer C."/>
            <person name="Forslund S.K."/>
            <person name="Sunagawa S."/>
            <person name="Hentschel U."/>
            <person name="Merten C."/>
            <person name="Patil K.R."/>
            <person name="Benes V."/>
            <person name="Bork P."/>
        </authorList>
    </citation>
    <scope>NUCLEOTIDE SEQUENCE [LARGE SCALE GENOMIC DNA]</scope>
    <source>
        <strain evidence="3 4">HDS1380</strain>
    </source>
</reference>
<sequence length="411" mass="45600">MKKFFAVILSMLLTAATCAGCAPKEQKKYGEEEMRTPFWTQDTMYNESVLLTRGKDERLAQGNLAFEPKGRVKITDPLMQIVYEEGKDFTMEGRTIRATENTSMPWLEEKVLFGIDMPEGKGLSTQPVSEAGAAKGYESVLYTESAFLIENQVLVTYDYDRREFDSKVIPAYQGEKLPNTLQKLQNKETVDIIAFGDSISTGCNSTGGGLQSVYDDTYPGNSVYLPFDRAPYTPTFPEMFASGLAAHYGAETTIFGAAMGGQTSDWGAKNAARRVVNPDMGYDPDLVTITFGMNDATLSVPLDTFEENMLKIIDDIRAASSKQVEFILIGTMLANPDAVQCTNQEAYWPILQKVADAREGVAAVDMGGMHAFFLQHKNFQDMIANNINHPNDFLIRMYAMNLLATLIDYQA</sequence>
<dbReference type="Gene3D" id="3.40.50.1110">
    <property type="entry name" value="SGNH hydrolase"/>
    <property type="match status" value="1"/>
</dbReference>
<evidence type="ECO:0000256" key="1">
    <source>
        <dbReference type="SAM" id="SignalP"/>
    </source>
</evidence>
<dbReference type="AlphaFoldDB" id="A0A4Q2KAB7"/>
<comment type="caution">
    <text evidence="3">The sequence shown here is derived from an EMBL/GenBank/DDBJ whole genome shotgun (WGS) entry which is preliminary data.</text>
</comment>
<dbReference type="InterPro" id="IPR051532">
    <property type="entry name" value="Ester_Hydrolysis_Enzymes"/>
</dbReference>
<feature type="chain" id="PRO_5020476706" evidence="1">
    <location>
        <begin position="22"/>
        <end position="411"/>
    </location>
</feature>
<dbReference type="Pfam" id="PF13472">
    <property type="entry name" value="Lipase_GDSL_2"/>
    <property type="match status" value="1"/>
</dbReference>
<evidence type="ECO:0000313" key="4">
    <source>
        <dbReference type="Proteomes" id="UP000291269"/>
    </source>
</evidence>
<dbReference type="Proteomes" id="UP000291269">
    <property type="component" value="Unassembled WGS sequence"/>
</dbReference>
<dbReference type="PANTHER" id="PTHR30383:SF5">
    <property type="entry name" value="SGNH HYDROLASE-TYPE ESTERASE DOMAIN-CONTAINING PROTEIN"/>
    <property type="match status" value="1"/>
</dbReference>
<dbReference type="InterPro" id="IPR013830">
    <property type="entry name" value="SGNH_hydro"/>
</dbReference>
<keyword evidence="4" id="KW-1185">Reference proteome</keyword>
<feature type="signal peptide" evidence="1">
    <location>
        <begin position="1"/>
        <end position="21"/>
    </location>
</feature>
<feature type="domain" description="SGNH hydrolase-type esterase" evidence="2">
    <location>
        <begin position="194"/>
        <end position="392"/>
    </location>
</feature>
<dbReference type="SUPFAM" id="SSF52266">
    <property type="entry name" value="SGNH hydrolase"/>
    <property type="match status" value="1"/>
</dbReference>
<evidence type="ECO:0000313" key="3">
    <source>
        <dbReference type="EMBL" id="RXZ60939.1"/>
    </source>
</evidence>
<dbReference type="OrthoDB" id="388542at2"/>
<accession>A0A4Q2KAB7</accession>
<proteinExistence type="predicted"/>
<protein>
    <submittedName>
        <fullName evidence="3">SGNH/GDSL hydrolase family protein</fullName>
    </submittedName>
</protein>
<dbReference type="RefSeq" id="WP_129223114.1">
    <property type="nucleotide sequence ID" value="NZ_SDOZ01000002.1"/>
</dbReference>
<keyword evidence="3" id="KW-0378">Hydrolase</keyword>
<gene>
    <name evidence="3" type="ORF">ESZ91_00695</name>
</gene>
<name>A0A4Q2KAB7_9FIRM</name>
<dbReference type="EMBL" id="SDOZ01000002">
    <property type="protein sequence ID" value="RXZ60939.1"/>
    <property type="molecule type" value="Genomic_DNA"/>
</dbReference>
<dbReference type="PANTHER" id="PTHR30383">
    <property type="entry name" value="THIOESTERASE 1/PROTEASE 1/LYSOPHOSPHOLIPASE L1"/>
    <property type="match status" value="1"/>
</dbReference>
<evidence type="ECO:0000259" key="2">
    <source>
        <dbReference type="Pfam" id="PF13472"/>
    </source>
</evidence>
<dbReference type="CDD" id="cd00229">
    <property type="entry name" value="SGNH_hydrolase"/>
    <property type="match status" value="1"/>
</dbReference>